<dbReference type="STRING" id="1801770.A3A01_00350"/>
<evidence type="ECO:0000313" key="2">
    <source>
        <dbReference type="EMBL" id="OGI86371.1"/>
    </source>
</evidence>
<comment type="caution">
    <text evidence="2">The sequence shown here is derived from an EMBL/GenBank/DDBJ whole genome shotgun (WGS) entry which is preliminary data.</text>
</comment>
<dbReference type="Proteomes" id="UP000179352">
    <property type="component" value="Unassembled WGS sequence"/>
</dbReference>
<dbReference type="GO" id="GO:0004803">
    <property type="term" value="F:transposase activity"/>
    <property type="evidence" value="ECO:0007669"/>
    <property type="project" value="InterPro"/>
</dbReference>
<dbReference type="AlphaFoldDB" id="A0A1F6WWV9"/>
<evidence type="ECO:0000259" key="1">
    <source>
        <dbReference type="SMART" id="SM01321"/>
    </source>
</evidence>
<dbReference type="Pfam" id="PF01797">
    <property type="entry name" value="Y1_Tnp"/>
    <property type="match status" value="1"/>
</dbReference>
<proteinExistence type="predicted"/>
<accession>A0A1F6WWV9</accession>
<protein>
    <recommendedName>
        <fullName evidence="1">Transposase IS200-like domain-containing protein</fullName>
    </recommendedName>
</protein>
<dbReference type="GO" id="GO:0006313">
    <property type="term" value="P:DNA transposition"/>
    <property type="evidence" value="ECO:0007669"/>
    <property type="project" value="InterPro"/>
</dbReference>
<dbReference type="Gene3D" id="3.30.70.1290">
    <property type="entry name" value="Transposase IS200-like"/>
    <property type="match status" value="1"/>
</dbReference>
<dbReference type="EMBL" id="MFUU01000003">
    <property type="protein sequence ID" value="OGI86371.1"/>
    <property type="molecule type" value="Genomic_DNA"/>
</dbReference>
<organism evidence="2 3">
    <name type="scientific">Candidatus Nomurabacteria bacterium RIFCSPLOWO2_01_FULL_39_17</name>
    <dbReference type="NCBI Taxonomy" id="1801770"/>
    <lineage>
        <taxon>Bacteria</taxon>
        <taxon>Candidatus Nomuraibacteriota</taxon>
    </lineage>
</organism>
<dbReference type="InterPro" id="IPR002686">
    <property type="entry name" value="Transposase_17"/>
</dbReference>
<dbReference type="PANTHER" id="PTHR34322">
    <property type="entry name" value="TRANSPOSASE, Y1_TNP DOMAIN-CONTAINING"/>
    <property type="match status" value="1"/>
</dbReference>
<feature type="domain" description="Transposase IS200-like" evidence="1">
    <location>
        <begin position="10"/>
        <end position="149"/>
    </location>
</feature>
<dbReference type="PANTHER" id="PTHR34322:SF2">
    <property type="entry name" value="TRANSPOSASE IS200-LIKE DOMAIN-CONTAINING PROTEIN"/>
    <property type="match status" value="1"/>
</dbReference>
<gene>
    <name evidence="2" type="ORF">A3A01_00350</name>
</gene>
<evidence type="ECO:0000313" key="3">
    <source>
        <dbReference type="Proteomes" id="UP000179352"/>
    </source>
</evidence>
<dbReference type="GO" id="GO:0003677">
    <property type="term" value="F:DNA binding"/>
    <property type="evidence" value="ECO:0007669"/>
    <property type="project" value="InterPro"/>
</dbReference>
<dbReference type="SMART" id="SM01321">
    <property type="entry name" value="Y1_Tnp"/>
    <property type="match status" value="1"/>
</dbReference>
<dbReference type="InterPro" id="IPR036515">
    <property type="entry name" value="Transposase_17_sf"/>
</dbReference>
<dbReference type="SUPFAM" id="SSF143422">
    <property type="entry name" value="Transposase IS200-like"/>
    <property type="match status" value="1"/>
</dbReference>
<sequence length="206" mass="24215">MKNRDYKNFAPGTIFHIYNRGNNREKIFYNQEDYRAFLFRIGLALGIEPEVLQKENLLSIPHSRIRINANKNLFKLHAFCLMPNHFHLLVEQTDKIPISKLISQICTSYAMYVNKKYKRVGHVFQDQFKSILIENNSQLMWVSSYIHMNSVKDGLAKHPNEYKWSSYDSYTSKKNLPIVYTNLLKSVFGPKNFEKETLVLCVKDAL</sequence>
<name>A0A1F6WWV9_9BACT</name>
<reference evidence="2 3" key="1">
    <citation type="journal article" date="2016" name="Nat. Commun.">
        <title>Thousands of microbial genomes shed light on interconnected biogeochemical processes in an aquifer system.</title>
        <authorList>
            <person name="Anantharaman K."/>
            <person name="Brown C.T."/>
            <person name="Hug L.A."/>
            <person name="Sharon I."/>
            <person name="Castelle C.J."/>
            <person name="Probst A.J."/>
            <person name="Thomas B.C."/>
            <person name="Singh A."/>
            <person name="Wilkins M.J."/>
            <person name="Karaoz U."/>
            <person name="Brodie E.L."/>
            <person name="Williams K.H."/>
            <person name="Hubbard S.S."/>
            <person name="Banfield J.F."/>
        </authorList>
    </citation>
    <scope>NUCLEOTIDE SEQUENCE [LARGE SCALE GENOMIC DNA]</scope>
</reference>